<sequence length="390" mass="44468">MNYLRILFFGIGCISTGVLLTACGSRVERDVPAISVHFEVVDSLVVAYLGELSLLNEKPNGSEFLMFDFRASTYVRVARDGTIQYAKKFGKDDKDSHGDVMVSAGYLDDSTIAVFGMQGYYLYDLRFNLKEKKPFPFQVFTNSVGGAHGILQMGEFLFTNRYPDDVSGGFFEKPDYLASFPFLTLYDWRNDEIRAQQYIPSESKLIQRPGKYREPAPHAVVHEGELLLLFFYSPEIYRYSLPSLEPLGSIALQPDATYSQVKPVSDMGSGFEQFFTDLAGSSYFHFSQVGSFLLTGYKAGVPQIEVDALPRDRVGGPKFMELVEKYKKNHYQLVLEGEKVWEGPLDVEFRHSGRRLYAHRHLARMQPKEELDYVVLYFYDVSLDRENTPL</sequence>
<keyword evidence="2" id="KW-1185">Reference proteome</keyword>
<proteinExistence type="predicted"/>
<dbReference type="EMBL" id="AQHR01000104">
    <property type="protein sequence ID" value="EON75560.1"/>
    <property type="molecule type" value="Genomic_DNA"/>
</dbReference>
<organism evidence="1 2">
    <name type="scientific">Lunatimonas lonarensis</name>
    <dbReference type="NCBI Taxonomy" id="1232681"/>
    <lineage>
        <taxon>Bacteria</taxon>
        <taxon>Pseudomonadati</taxon>
        <taxon>Bacteroidota</taxon>
        <taxon>Cytophagia</taxon>
        <taxon>Cytophagales</taxon>
        <taxon>Cyclobacteriaceae</taxon>
    </lineage>
</organism>
<comment type="caution">
    <text evidence="1">The sequence shown here is derived from an EMBL/GenBank/DDBJ whole genome shotgun (WGS) entry which is preliminary data.</text>
</comment>
<reference evidence="1 2" key="1">
    <citation type="submission" date="2013-02" db="EMBL/GenBank/DDBJ databases">
        <title>A novel strain isolated from Lonar lake, Maharashtra, India.</title>
        <authorList>
            <person name="Singh A."/>
        </authorList>
    </citation>
    <scope>NUCLEOTIDE SEQUENCE [LARGE SCALE GENOMIC DNA]</scope>
    <source>
        <strain evidence="1 2">AK24</strain>
    </source>
</reference>
<dbReference type="PATRIC" id="fig|1288963.3.peg.3955"/>
<gene>
    <name evidence="1" type="ORF">ADIS_3963</name>
</gene>
<dbReference type="Proteomes" id="UP000013909">
    <property type="component" value="Unassembled WGS sequence"/>
</dbReference>
<evidence type="ECO:0000313" key="1">
    <source>
        <dbReference type="EMBL" id="EON75560.1"/>
    </source>
</evidence>
<dbReference type="OrthoDB" id="833553at2"/>
<dbReference type="AlphaFoldDB" id="R7ZN87"/>
<evidence type="ECO:0008006" key="3">
    <source>
        <dbReference type="Google" id="ProtNLM"/>
    </source>
</evidence>
<dbReference type="PROSITE" id="PS51257">
    <property type="entry name" value="PROKAR_LIPOPROTEIN"/>
    <property type="match status" value="1"/>
</dbReference>
<protein>
    <recommendedName>
        <fullName evidence="3">Lipoprotein</fullName>
    </recommendedName>
</protein>
<dbReference type="STRING" id="1232681.ADIS_3963"/>
<dbReference type="RefSeq" id="WP_010856090.1">
    <property type="nucleotide sequence ID" value="NZ_AQHR01000104.1"/>
</dbReference>
<evidence type="ECO:0000313" key="2">
    <source>
        <dbReference type="Proteomes" id="UP000013909"/>
    </source>
</evidence>
<name>R7ZN87_9BACT</name>
<accession>R7ZN87</accession>